<dbReference type="Gene3D" id="3.40.50.1220">
    <property type="entry name" value="TPP-binding domain"/>
    <property type="match status" value="1"/>
</dbReference>
<evidence type="ECO:0000256" key="1">
    <source>
        <dbReference type="ARBA" id="ARBA00022679"/>
    </source>
</evidence>
<feature type="domain" description="Deacetylase sirtuin-type" evidence="3">
    <location>
        <begin position="1"/>
        <end position="201"/>
    </location>
</feature>
<dbReference type="PANTHER" id="PTHR11085:SF10">
    <property type="entry name" value="NAD-DEPENDENT PROTEIN DEACYLASE SIRTUIN-5, MITOCHONDRIAL-RELATED"/>
    <property type="match status" value="1"/>
</dbReference>
<dbReference type="PROSITE" id="PS50305">
    <property type="entry name" value="SIRTUIN"/>
    <property type="match status" value="1"/>
</dbReference>
<name>A0A382NCK0_9ZZZZ</name>
<protein>
    <recommendedName>
        <fullName evidence="3">Deacetylase sirtuin-type domain-containing protein</fullName>
    </recommendedName>
</protein>
<dbReference type="Pfam" id="PF02146">
    <property type="entry name" value="SIR2"/>
    <property type="match status" value="1"/>
</dbReference>
<gene>
    <name evidence="4" type="ORF">METZ01_LOCUS311630</name>
</gene>
<dbReference type="InterPro" id="IPR003000">
    <property type="entry name" value="Sirtuin"/>
</dbReference>
<keyword evidence="2" id="KW-0520">NAD</keyword>
<evidence type="ECO:0000313" key="4">
    <source>
        <dbReference type="EMBL" id="SVC58776.1"/>
    </source>
</evidence>
<reference evidence="4" key="1">
    <citation type="submission" date="2018-05" db="EMBL/GenBank/DDBJ databases">
        <authorList>
            <person name="Lanie J.A."/>
            <person name="Ng W.-L."/>
            <person name="Kazmierczak K.M."/>
            <person name="Andrzejewski T.M."/>
            <person name="Davidsen T.M."/>
            <person name="Wayne K.J."/>
            <person name="Tettelin H."/>
            <person name="Glass J.I."/>
            <person name="Rusch D."/>
            <person name="Podicherti R."/>
            <person name="Tsui H.-C.T."/>
            <person name="Winkler M.E."/>
        </authorList>
    </citation>
    <scope>NUCLEOTIDE SEQUENCE</scope>
</reference>
<dbReference type="InterPro" id="IPR050134">
    <property type="entry name" value="NAD-dep_sirtuin_deacylases"/>
</dbReference>
<evidence type="ECO:0000259" key="3">
    <source>
        <dbReference type="PROSITE" id="PS50305"/>
    </source>
</evidence>
<evidence type="ECO:0000256" key="2">
    <source>
        <dbReference type="ARBA" id="ARBA00023027"/>
    </source>
</evidence>
<sequence>MSAESGIPTYRGSGGIWEEYNWEELACEEAFQNDPQKVLEFHEIRREKAFTCTPHAGYELISNLQKNHNNVSIITQNIDGMHQLSGNTNVIELHGSIWRLRCLCDRAVINDRSRKYKSKKCDCGAWFRPDIVWFGDYLNSSIVQQAFETSREGDLFISIGTSGEVWPAAGIPKIARENKAFMIEINLERTASTHLFDEKIR</sequence>
<proteinExistence type="predicted"/>
<dbReference type="EMBL" id="UINC01099473">
    <property type="protein sequence ID" value="SVC58776.1"/>
    <property type="molecule type" value="Genomic_DNA"/>
</dbReference>
<dbReference type="Gene3D" id="3.30.1600.10">
    <property type="entry name" value="SIR2/SIRT2 'Small Domain"/>
    <property type="match status" value="1"/>
</dbReference>
<dbReference type="InterPro" id="IPR026591">
    <property type="entry name" value="Sirtuin_cat_small_dom_sf"/>
</dbReference>
<feature type="non-terminal residue" evidence="4">
    <location>
        <position position="201"/>
    </location>
</feature>
<organism evidence="4">
    <name type="scientific">marine metagenome</name>
    <dbReference type="NCBI Taxonomy" id="408172"/>
    <lineage>
        <taxon>unclassified sequences</taxon>
        <taxon>metagenomes</taxon>
        <taxon>ecological metagenomes</taxon>
    </lineage>
</organism>
<dbReference type="InterPro" id="IPR029035">
    <property type="entry name" value="DHS-like_NAD/FAD-binding_dom"/>
</dbReference>
<dbReference type="AlphaFoldDB" id="A0A382NCK0"/>
<dbReference type="SUPFAM" id="SSF52467">
    <property type="entry name" value="DHS-like NAD/FAD-binding domain"/>
    <property type="match status" value="1"/>
</dbReference>
<accession>A0A382NCK0</accession>
<keyword evidence="1" id="KW-0808">Transferase</keyword>
<dbReference type="InterPro" id="IPR026590">
    <property type="entry name" value="Ssirtuin_cat_dom"/>
</dbReference>
<dbReference type="PANTHER" id="PTHR11085">
    <property type="entry name" value="NAD-DEPENDENT PROTEIN DEACYLASE SIRTUIN-5, MITOCHONDRIAL-RELATED"/>
    <property type="match status" value="1"/>
</dbReference>
<dbReference type="GO" id="GO:0070403">
    <property type="term" value="F:NAD+ binding"/>
    <property type="evidence" value="ECO:0007669"/>
    <property type="project" value="InterPro"/>
</dbReference>
<dbReference type="GO" id="GO:0017136">
    <property type="term" value="F:histone deacetylase activity, NAD-dependent"/>
    <property type="evidence" value="ECO:0007669"/>
    <property type="project" value="TreeGrafter"/>
</dbReference>